<dbReference type="Gene3D" id="3.40.50.300">
    <property type="entry name" value="P-loop containing nucleotide triphosphate hydrolases"/>
    <property type="match status" value="1"/>
</dbReference>
<reference evidence="1 2" key="1">
    <citation type="journal article" date="2013" name="Genome Announc.">
        <title>Draft Genome Sequence of a Highly Flagellated, Fast-Swimming Archaeon, Methanocaldococcus villosus Strain KIN24-T80 (DSM 22612).</title>
        <authorList>
            <person name="Thennarasu S."/>
            <person name="Polireddy D."/>
            <person name="Antony A."/>
            <person name="Yada M.R."/>
            <person name="Algarawi S."/>
            <person name="Sivakumar N."/>
        </authorList>
    </citation>
    <scope>NUCLEOTIDE SEQUENCE [LARGE SCALE GENOMIC DNA]</scope>
    <source>
        <strain evidence="1 2">KIN24-T80</strain>
    </source>
</reference>
<name>N6VQ38_9EURY</name>
<proteinExistence type="predicted"/>
<dbReference type="SUPFAM" id="SSF52540">
    <property type="entry name" value="P-loop containing nucleoside triphosphate hydrolases"/>
    <property type="match status" value="1"/>
</dbReference>
<protein>
    <submittedName>
        <fullName evidence="1">ATPase AAA</fullName>
    </submittedName>
</protein>
<dbReference type="EMBL" id="APMM01000030">
    <property type="protein sequence ID" value="ENN96000.1"/>
    <property type="molecule type" value="Genomic_DNA"/>
</dbReference>
<dbReference type="Proteomes" id="UP000053695">
    <property type="component" value="Unassembled WGS sequence"/>
</dbReference>
<organism evidence="1 2">
    <name type="scientific">Methanocaldococcus villosus KIN24-T80</name>
    <dbReference type="NCBI Taxonomy" id="1069083"/>
    <lineage>
        <taxon>Archaea</taxon>
        <taxon>Methanobacteriati</taxon>
        <taxon>Methanobacteriota</taxon>
        <taxon>Methanomada group</taxon>
        <taxon>Methanococci</taxon>
        <taxon>Methanococcales</taxon>
        <taxon>Methanocaldococcaceae</taxon>
        <taxon>Methanocaldococcus</taxon>
    </lineage>
</organism>
<sequence>MQLQQKELLEIFFEKGDKKYLLNKLEINLKIFKLGVEKNFDFNNLSLNDIFAKINESINAVIKEGKKPILIIDELQKLKNIYFNGLITIRSFKVLFN</sequence>
<keyword evidence="2" id="KW-1185">Reference proteome</keyword>
<comment type="caution">
    <text evidence="1">The sequence shown here is derived from an EMBL/GenBank/DDBJ whole genome shotgun (WGS) entry which is preliminary data.</text>
</comment>
<dbReference type="AlphaFoldDB" id="N6VQ38"/>
<gene>
    <name evidence="1" type="ORF">J422_04625</name>
</gene>
<evidence type="ECO:0000313" key="1">
    <source>
        <dbReference type="EMBL" id="ENN96000.1"/>
    </source>
</evidence>
<accession>N6VQ38</accession>
<dbReference type="InterPro" id="IPR027417">
    <property type="entry name" value="P-loop_NTPase"/>
</dbReference>
<evidence type="ECO:0000313" key="2">
    <source>
        <dbReference type="Proteomes" id="UP000053695"/>
    </source>
</evidence>